<evidence type="ECO:0000256" key="4">
    <source>
        <dbReference type="ARBA" id="ARBA00023136"/>
    </source>
</evidence>
<evidence type="ECO:0000259" key="6">
    <source>
        <dbReference type="Pfam" id="PF12698"/>
    </source>
</evidence>
<evidence type="ECO:0000313" key="7">
    <source>
        <dbReference type="EMBL" id="CDS83553.1"/>
    </source>
</evidence>
<evidence type="ECO:0000256" key="3">
    <source>
        <dbReference type="ARBA" id="ARBA00022989"/>
    </source>
</evidence>
<dbReference type="PANTHER" id="PTHR43027">
    <property type="entry name" value="DOXORUBICIN RESISTANCE ABC TRANSPORTER PERMEASE PROTEIN DRRC-RELATED"/>
    <property type="match status" value="1"/>
</dbReference>
<gene>
    <name evidence="9" type="ORF">BN1095_550037</name>
    <name evidence="7" type="ORF">BN1096_180090</name>
    <name evidence="8" type="ORF">BN1097_160092</name>
</gene>
<protein>
    <submittedName>
        <fullName evidence="7">ABC superfamily ATP binding cassette transporter, membrane protein</fullName>
    </submittedName>
    <submittedName>
        <fullName evidence="8">ABC-2 type transporter</fullName>
    </submittedName>
</protein>
<feature type="transmembrane region" description="Helical" evidence="5">
    <location>
        <begin position="233"/>
        <end position="255"/>
    </location>
</feature>
<keyword evidence="3 5" id="KW-1133">Transmembrane helix</keyword>
<dbReference type="EMBL" id="LK933238">
    <property type="protein sequence ID" value="CDT53524.1"/>
    <property type="molecule type" value="Genomic_DNA"/>
</dbReference>
<feature type="transmembrane region" description="Helical" evidence="5">
    <location>
        <begin position="261"/>
        <end position="280"/>
    </location>
</feature>
<proteinExistence type="predicted"/>
<evidence type="ECO:0000256" key="1">
    <source>
        <dbReference type="ARBA" id="ARBA00004141"/>
    </source>
</evidence>
<accession>A0A069A6A4</accession>
<evidence type="ECO:0000256" key="5">
    <source>
        <dbReference type="SAM" id="Phobius"/>
    </source>
</evidence>
<feature type="transmembrane region" description="Helical" evidence="5">
    <location>
        <begin position="195"/>
        <end position="221"/>
    </location>
</feature>
<dbReference type="InterPro" id="IPR013525">
    <property type="entry name" value="ABC2_TM"/>
</dbReference>
<reference evidence="8" key="1">
    <citation type="submission" date="2014-07" db="EMBL/GenBank/DDBJ databases">
        <authorList>
            <person name="Monot Marc"/>
        </authorList>
    </citation>
    <scope>NUCLEOTIDE SEQUENCE</scope>
    <source>
        <strain evidence="9">7032989</strain>
        <strain evidence="8">7032994</strain>
    </source>
</reference>
<comment type="subcellular location">
    <subcellularLocation>
        <location evidence="1">Membrane</location>
        <topology evidence="1">Multi-pass membrane protein</topology>
    </subcellularLocation>
</comment>
<evidence type="ECO:0000313" key="9">
    <source>
        <dbReference type="EMBL" id="CDT53524.1"/>
    </source>
</evidence>
<name>A0A069A6A4_CLODI</name>
<sequence length="350" mass="40014">MNVINVFNSNLKRNINKRIVFLVTLLFPIIIVVLGVLANYISKPSFNIGILDEYKNECILKESEKRTYENTIMALENTQGINTEIADFKTIKTDIITGKYSAVVCFNKNGFELYSIKDKNTNDTLKYLIETYKKDPVPVDISKLQENTLGVLQRIIAFIVLFLMITSTVTASMIIKDKNSGTFTRVLYSPQNIRGYVLGNMLYNFTITYFQYIVSISIIKLFNIDISMDYIDLILMGVWISALATSFGTFVSSLFNKEMHANLFSTCISLILSLIGGSFISVEKMPTMLQKISIISPTQWFISFVTYIEERDGSFFNMNYICILTFIIIILALLAMKFTQRSKYSSNRNY</sequence>
<dbReference type="Pfam" id="PF12698">
    <property type="entry name" value="ABC2_membrane_3"/>
    <property type="match status" value="1"/>
</dbReference>
<evidence type="ECO:0000256" key="2">
    <source>
        <dbReference type="ARBA" id="ARBA00022692"/>
    </source>
</evidence>
<dbReference type="GO" id="GO:0140359">
    <property type="term" value="F:ABC-type transporter activity"/>
    <property type="evidence" value="ECO:0007669"/>
    <property type="project" value="InterPro"/>
</dbReference>
<dbReference type="RefSeq" id="WP_021366172.1">
    <property type="nucleotide sequence ID" value="NZ_BBYB01000040.1"/>
</dbReference>
<dbReference type="EMBL" id="LK932350">
    <property type="protein sequence ID" value="CDS83651.1"/>
    <property type="molecule type" value="Genomic_DNA"/>
</dbReference>
<dbReference type="InterPro" id="IPR052902">
    <property type="entry name" value="ABC-2_transporter"/>
</dbReference>
<dbReference type="GO" id="GO:0016020">
    <property type="term" value="C:membrane"/>
    <property type="evidence" value="ECO:0007669"/>
    <property type="project" value="UniProtKB-SubCell"/>
</dbReference>
<dbReference type="PANTHER" id="PTHR43027:SF1">
    <property type="entry name" value="DOXORUBICIN RESISTANCE ABC TRANSPORTER PERMEASE PROTEIN DRRC-RELATED"/>
    <property type="match status" value="1"/>
</dbReference>
<feature type="transmembrane region" description="Helical" evidence="5">
    <location>
        <begin position="155"/>
        <end position="175"/>
    </location>
</feature>
<feature type="transmembrane region" description="Helical" evidence="5">
    <location>
        <begin position="314"/>
        <end position="336"/>
    </location>
</feature>
<organism evidence="8">
    <name type="scientific">Clostridioides difficile</name>
    <name type="common">Peptoclostridium difficile</name>
    <dbReference type="NCBI Taxonomy" id="1496"/>
    <lineage>
        <taxon>Bacteria</taxon>
        <taxon>Bacillati</taxon>
        <taxon>Bacillota</taxon>
        <taxon>Clostridia</taxon>
        <taxon>Peptostreptococcales</taxon>
        <taxon>Peptostreptococcaceae</taxon>
        <taxon>Clostridioides</taxon>
    </lineage>
</organism>
<keyword evidence="4 5" id="KW-0472">Membrane</keyword>
<keyword evidence="2 5" id="KW-0812">Transmembrane</keyword>
<feature type="transmembrane region" description="Helical" evidence="5">
    <location>
        <begin position="20"/>
        <end position="41"/>
    </location>
</feature>
<dbReference type="AlphaFoldDB" id="A0A069A6A4"/>
<feature type="domain" description="ABC-2 type transporter transmembrane" evidence="6">
    <location>
        <begin position="21"/>
        <end position="334"/>
    </location>
</feature>
<dbReference type="EMBL" id="LK932467">
    <property type="protein sequence ID" value="CDS83553.1"/>
    <property type="molecule type" value="Genomic_DNA"/>
</dbReference>
<evidence type="ECO:0000313" key="8">
    <source>
        <dbReference type="EMBL" id="CDS83651.1"/>
    </source>
</evidence>